<keyword evidence="6" id="KW-1185">Reference proteome</keyword>
<comment type="similarity">
    <text evidence="4">Belongs to the CsrA/RsmA family.</text>
</comment>
<comment type="subunit">
    <text evidence="4">Homodimer; the beta-strands of each monomer intercalate to form a hydrophobic core, while the alpha-helices form wings that extend away from the core.</text>
</comment>
<dbReference type="HAMAP" id="MF_00167">
    <property type="entry name" value="CsrA"/>
    <property type="match status" value="1"/>
</dbReference>
<dbReference type="PANTHER" id="PTHR34984">
    <property type="entry name" value="CARBON STORAGE REGULATOR"/>
    <property type="match status" value="1"/>
</dbReference>
<keyword evidence="4" id="KW-1005">Bacterial flagellum biogenesis</keyword>
<dbReference type="GO" id="GO:0005829">
    <property type="term" value="C:cytosol"/>
    <property type="evidence" value="ECO:0007669"/>
    <property type="project" value="TreeGrafter"/>
</dbReference>
<name>A0A5B9W9T0_9BACT</name>
<dbReference type="AlphaFoldDB" id="A0A5B9W9T0"/>
<reference evidence="5 6" key="1">
    <citation type="submission" date="2019-08" db="EMBL/GenBank/DDBJ databases">
        <title>Deep-cultivation of Planctomycetes and their phenomic and genomic characterization uncovers novel biology.</title>
        <authorList>
            <person name="Wiegand S."/>
            <person name="Jogler M."/>
            <person name="Boedeker C."/>
            <person name="Pinto D."/>
            <person name="Vollmers J."/>
            <person name="Rivas-Marin E."/>
            <person name="Kohn T."/>
            <person name="Peeters S.H."/>
            <person name="Heuer A."/>
            <person name="Rast P."/>
            <person name="Oberbeckmann S."/>
            <person name="Bunk B."/>
            <person name="Jeske O."/>
            <person name="Meyerdierks A."/>
            <person name="Storesund J.E."/>
            <person name="Kallscheuer N."/>
            <person name="Luecker S."/>
            <person name="Lage O.M."/>
            <person name="Pohl T."/>
            <person name="Merkel B.J."/>
            <person name="Hornburger P."/>
            <person name="Mueller R.-W."/>
            <person name="Bruemmer F."/>
            <person name="Labrenz M."/>
            <person name="Spormann A.M."/>
            <person name="Op den Camp H."/>
            <person name="Overmann J."/>
            <person name="Amann R."/>
            <person name="Jetten M.S.M."/>
            <person name="Mascher T."/>
            <person name="Medema M.H."/>
            <person name="Devos D.P."/>
            <person name="Kaster A.-K."/>
            <person name="Ovreas L."/>
            <person name="Rohde M."/>
            <person name="Galperin M.Y."/>
            <person name="Jogler C."/>
        </authorList>
    </citation>
    <scope>NUCLEOTIDE SEQUENCE [LARGE SCALE GENOMIC DNA]</scope>
    <source>
        <strain evidence="5 6">OJF2</strain>
    </source>
</reference>
<keyword evidence="3 4" id="KW-0694">RNA-binding</keyword>
<evidence type="ECO:0000256" key="2">
    <source>
        <dbReference type="ARBA" id="ARBA00022845"/>
    </source>
</evidence>
<dbReference type="GO" id="GO:0044781">
    <property type="term" value="P:bacterial-type flagellum organization"/>
    <property type="evidence" value="ECO:0007669"/>
    <property type="project" value="UniProtKB-KW"/>
</dbReference>
<dbReference type="GO" id="GO:0048027">
    <property type="term" value="F:mRNA 5'-UTR binding"/>
    <property type="evidence" value="ECO:0007669"/>
    <property type="project" value="UniProtKB-UniRule"/>
</dbReference>
<dbReference type="GO" id="GO:1902208">
    <property type="term" value="P:regulation of bacterial-type flagellum assembly"/>
    <property type="evidence" value="ECO:0007669"/>
    <property type="project" value="UniProtKB-UniRule"/>
</dbReference>
<proteinExistence type="inferred from homology"/>
<accession>A0A5B9W9T0</accession>
<dbReference type="PANTHER" id="PTHR34984:SF1">
    <property type="entry name" value="CARBON STORAGE REGULATOR"/>
    <property type="match status" value="1"/>
</dbReference>
<comment type="subcellular location">
    <subcellularLocation>
        <location evidence="4">Cytoplasm</location>
    </subcellularLocation>
</comment>
<dbReference type="EMBL" id="CP042997">
    <property type="protein sequence ID" value="QEH36999.1"/>
    <property type="molecule type" value="Genomic_DNA"/>
</dbReference>
<evidence type="ECO:0000313" key="5">
    <source>
        <dbReference type="EMBL" id="QEH36999.1"/>
    </source>
</evidence>
<evidence type="ECO:0000256" key="1">
    <source>
        <dbReference type="ARBA" id="ARBA00022490"/>
    </source>
</evidence>
<organism evidence="5 6">
    <name type="scientific">Aquisphaera giovannonii</name>
    <dbReference type="NCBI Taxonomy" id="406548"/>
    <lineage>
        <taxon>Bacteria</taxon>
        <taxon>Pseudomonadati</taxon>
        <taxon>Planctomycetota</taxon>
        <taxon>Planctomycetia</taxon>
        <taxon>Isosphaerales</taxon>
        <taxon>Isosphaeraceae</taxon>
        <taxon>Aquisphaera</taxon>
    </lineage>
</organism>
<keyword evidence="4" id="KW-0678">Repressor</keyword>
<dbReference type="GO" id="GO:0006109">
    <property type="term" value="P:regulation of carbohydrate metabolic process"/>
    <property type="evidence" value="ECO:0007669"/>
    <property type="project" value="InterPro"/>
</dbReference>
<keyword evidence="1 4" id="KW-0963">Cytoplasm</keyword>
<dbReference type="KEGG" id="agv:OJF2_55840"/>
<sequence>MTCRLTGAAESRLDLASTKEWVMLVLSRKLGQAVNLGGEVRITVVKIDGNSVRIGIEAPDEVPVKRLEIAFEVPEPLAAGSPEDLAPDPFI</sequence>
<comment type="function">
    <text evidence="4">A translational regulator that binds mRNA to regulate translation initiation and/or mRNA stability. Usually binds in the 5'-UTR at or near the Shine-Dalgarno sequence preventing ribosome-binding, thus repressing translation. Its main target seems to be the major flagellin gene, while its function is anatagonized by FliW.</text>
</comment>
<keyword evidence="2 4" id="KW-0810">Translation regulation</keyword>
<dbReference type="GO" id="GO:0045947">
    <property type="term" value="P:negative regulation of translational initiation"/>
    <property type="evidence" value="ECO:0007669"/>
    <property type="project" value="UniProtKB-UniRule"/>
</dbReference>
<gene>
    <name evidence="4" type="primary">csrA</name>
    <name evidence="5" type="ORF">OJF2_55840</name>
</gene>
<dbReference type="GO" id="GO:0006402">
    <property type="term" value="P:mRNA catabolic process"/>
    <property type="evidence" value="ECO:0007669"/>
    <property type="project" value="InterPro"/>
</dbReference>
<evidence type="ECO:0000313" key="6">
    <source>
        <dbReference type="Proteomes" id="UP000324233"/>
    </source>
</evidence>
<dbReference type="Proteomes" id="UP000324233">
    <property type="component" value="Chromosome"/>
</dbReference>
<protein>
    <recommendedName>
        <fullName evidence="4">Translational regulator CsrA</fullName>
    </recommendedName>
</protein>
<dbReference type="Pfam" id="PF02599">
    <property type="entry name" value="CsrA"/>
    <property type="match status" value="1"/>
</dbReference>
<dbReference type="Gene3D" id="2.60.40.4380">
    <property type="entry name" value="Translational regulator CsrA"/>
    <property type="match status" value="1"/>
</dbReference>
<dbReference type="InterPro" id="IPR036107">
    <property type="entry name" value="CsrA_sf"/>
</dbReference>
<dbReference type="SUPFAM" id="SSF117130">
    <property type="entry name" value="CsrA-like"/>
    <property type="match status" value="1"/>
</dbReference>
<dbReference type="InterPro" id="IPR003751">
    <property type="entry name" value="CsrA"/>
</dbReference>
<evidence type="ECO:0000256" key="3">
    <source>
        <dbReference type="ARBA" id="ARBA00022884"/>
    </source>
</evidence>
<evidence type="ECO:0000256" key="4">
    <source>
        <dbReference type="HAMAP-Rule" id="MF_00167"/>
    </source>
</evidence>